<reference evidence="1" key="1">
    <citation type="journal article" date="2021" name="Proc. Natl. Acad. Sci. U.S.A.">
        <title>A Catalog of Tens of Thousands of Viruses from Human Metagenomes Reveals Hidden Associations with Chronic Diseases.</title>
        <authorList>
            <person name="Tisza M.J."/>
            <person name="Buck C.B."/>
        </authorList>
    </citation>
    <scope>NUCLEOTIDE SEQUENCE</scope>
    <source>
        <strain evidence="1">CtFiA6</strain>
    </source>
</reference>
<proteinExistence type="predicted"/>
<protein>
    <submittedName>
        <fullName evidence="1">Uncharacterized protein</fullName>
    </submittedName>
</protein>
<dbReference type="EMBL" id="BK014714">
    <property type="protein sequence ID" value="DAD69056.1"/>
    <property type="molecule type" value="Genomic_DNA"/>
</dbReference>
<accession>A0A8S5LGJ4</accession>
<evidence type="ECO:0000313" key="1">
    <source>
        <dbReference type="EMBL" id="DAD69056.1"/>
    </source>
</evidence>
<organism evidence="1">
    <name type="scientific">Siphoviridae sp. ctFiA6</name>
    <dbReference type="NCBI Taxonomy" id="2823573"/>
    <lineage>
        <taxon>Viruses</taxon>
        <taxon>Duplodnaviria</taxon>
        <taxon>Heunggongvirae</taxon>
        <taxon>Uroviricota</taxon>
        <taxon>Caudoviricetes</taxon>
    </lineage>
</organism>
<name>A0A8S5LGJ4_9CAUD</name>
<sequence length="73" mass="8326">MIVSIINRQYKMSRKEYEGLKEIASEQVPSGVYAIEKAGYAELRNDTAYSKTKLKELIRGFKQSGFKVYSNGL</sequence>